<proteinExistence type="predicted"/>
<dbReference type="EMBL" id="BAAAHB010000114">
    <property type="protein sequence ID" value="GAA0490029.1"/>
    <property type="molecule type" value="Genomic_DNA"/>
</dbReference>
<protein>
    <submittedName>
        <fullName evidence="1">Class I SAM-dependent methyltransferase</fullName>
    </submittedName>
</protein>
<evidence type="ECO:0000313" key="2">
    <source>
        <dbReference type="Proteomes" id="UP001499895"/>
    </source>
</evidence>
<accession>A0ABP3L3K9</accession>
<sequence>MTDTRDRSAADDGQAVAAAVQGKTRFDDIYDRPDPTEYFRTLARLEYQTPHHAQRVFERLIAARAAAAAERPVTVLDVCCSYGINAALLNHDLTLADLYARYTDAHILGEGPEQLAEKDRVFYEECRHGVTTRVIGLDSAPNAVAYARGAGLLDAAFGQDLERAEPGPELAAALRPVQLITVTGGIGYITDRTLERILSHVDGPVWVAAFVLRTVPYRYVADALERFGLHTQKATSRTFPQRRFSGADEQRSAIEAVRATGASPEGKETAGYYHCDFYLSRPAEHLSLFAVDDLLSVS</sequence>
<gene>
    <name evidence="1" type="ORF">GCM10009544_58780</name>
</gene>
<keyword evidence="1" id="KW-0489">Methyltransferase</keyword>
<comment type="caution">
    <text evidence="1">The sequence shown here is derived from an EMBL/GenBank/DDBJ whole genome shotgun (WGS) entry which is preliminary data.</text>
</comment>
<reference evidence="2" key="1">
    <citation type="journal article" date="2019" name="Int. J. Syst. Evol. Microbiol.">
        <title>The Global Catalogue of Microorganisms (GCM) 10K type strain sequencing project: providing services to taxonomists for standard genome sequencing and annotation.</title>
        <authorList>
            <consortium name="The Broad Institute Genomics Platform"/>
            <consortium name="The Broad Institute Genome Sequencing Center for Infectious Disease"/>
            <person name="Wu L."/>
            <person name="Ma J."/>
        </authorList>
    </citation>
    <scope>NUCLEOTIDE SEQUENCE [LARGE SCALE GENOMIC DNA]</scope>
    <source>
        <strain evidence="2">JCM 10649</strain>
    </source>
</reference>
<dbReference type="Gene3D" id="3.40.50.150">
    <property type="entry name" value="Vaccinia Virus protein VP39"/>
    <property type="match status" value="1"/>
</dbReference>
<dbReference type="SUPFAM" id="SSF53335">
    <property type="entry name" value="S-adenosyl-L-methionine-dependent methyltransferases"/>
    <property type="match status" value="1"/>
</dbReference>
<dbReference type="GO" id="GO:0032259">
    <property type="term" value="P:methylation"/>
    <property type="evidence" value="ECO:0007669"/>
    <property type="project" value="UniProtKB-KW"/>
</dbReference>
<dbReference type="Proteomes" id="UP001499895">
    <property type="component" value="Unassembled WGS sequence"/>
</dbReference>
<keyword evidence="1" id="KW-0808">Transferase</keyword>
<name>A0ABP3L3K9_9ACTN</name>
<organism evidence="1 2">
    <name type="scientific">Streptomyces stramineus</name>
    <dbReference type="NCBI Taxonomy" id="173861"/>
    <lineage>
        <taxon>Bacteria</taxon>
        <taxon>Bacillati</taxon>
        <taxon>Actinomycetota</taxon>
        <taxon>Actinomycetes</taxon>
        <taxon>Kitasatosporales</taxon>
        <taxon>Streptomycetaceae</taxon>
        <taxon>Streptomyces</taxon>
    </lineage>
</organism>
<evidence type="ECO:0000313" key="1">
    <source>
        <dbReference type="EMBL" id="GAA0490029.1"/>
    </source>
</evidence>
<dbReference type="GO" id="GO:0008168">
    <property type="term" value="F:methyltransferase activity"/>
    <property type="evidence" value="ECO:0007669"/>
    <property type="project" value="UniProtKB-KW"/>
</dbReference>
<dbReference type="InterPro" id="IPR029063">
    <property type="entry name" value="SAM-dependent_MTases_sf"/>
</dbReference>
<keyword evidence="2" id="KW-1185">Reference proteome</keyword>
<dbReference type="RefSeq" id="WP_344096555.1">
    <property type="nucleotide sequence ID" value="NZ_BAAAHB010000114.1"/>
</dbReference>